<evidence type="ECO:0000256" key="1">
    <source>
        <dbReference type="SAM" id="Phobius"/>
    </source>
</evidence>
<proteinExistence type="predicted"/>
<sequence>MTHRQSAVLGLIFGILAVLLPSVGIVFGIAGIIITITLRNQLRDDEPAERKMMQAGLALSILGVLIQITLTLIGLLSFFQTPPGFL</sequence>
<feature type="transmembrane region" description="Helical" evidence="1">
    <location>
        <begin position="12"/>
        <end position="36"/>
    </location>
</feature>
<evidence type="ECO:0000313" key="2">
    <source>
        <dbReference type="EMBL" id="PRO66351.1"/>
    </source>
</evidence>
<keyword evidence="3" id="KW-1185">Reference proteome</keyword>
<evidence type="ECO:0008006" key="4">
    <source>
        <dbReference type="Google" id="ProtNLM"/>
    </source>
</evidence>
<feature type="transmembrane region" description="Helical" evidence="1">
    <location>
        <begin position="57"/>
        <end position="79"/>
    </location>
</feature>
<gene>
    <name evidence="2" type="ORF">C6I21_05985</name>
</gene>
<dbReference type="AlphaFoldDB" id="A0A2P6MJA6"/>
<dbReference type="EMBL" id="PVNS01000004">
    <property type="protein sequence ID" value="PRO66351.1"/>
    <property type="molecule type" value="Genomic_DNA"/>
</dbReference>
<accession>A0A2P6MJA6</accession>
<dbReference type="RefSeq" id="WP_105958541.1">
    <property type="nucleotide sequence ID" value="NZ_PVNS01000004.1"/>
</dbReference>
<dbReference type="Proteomes" id="UP000243650">
    <property type="component" value="Unassembled WGS sequence"/>
</dbReference>
<keyword evidence="1" id="KW-1133">Transmembrane helix</keyword>
<reference evidence="2 3" key="1">
    <citation type="submission" date="2018-03" db="EMBL/GenBank/DDBJ databases">
        <title>Bacillus urumqiensis sp. nov., a moderately haloalkaliphilic bacterium isolated from a salt lake.</title>
        <authorList>
            <person name="Zhao B."/>
            <person name="Liao Z."/>
        </authorList>
    </citation>
    <scope>NUCLEOTIDE SEQUENCE [LARGE SCALE GENOMIC DNA]</scope>
    <source>
        <strain evidence="2 3">BZ-SZ-XJ18</strain>
    </source>
</reference>
<name>A0A2P6MJA6_ALKUR</name>
<organism evidence="2 3">
    <name type="scientific">Alkalicoccus urumqiensis</name>
    <name type="common">Bacillus urumqiensis</name>
    <dbReference type="NCBI Taxonomy" id="1548213"/>
    <lineage>
        <taxon>Bacteria</taxon>
        <taxon>Bacillati</taxon>
        <taxon>Bacillota</taxon>
        <taxon>Bacilli</taxon>
        <taxon>Bacillales</taxon>
        <taxon>Bacillaceae</taxon>
        <taxon>Alkalicoccus</taxon>
    </lineage>
</organism>
<evidence type="ECO:0000313" key="3">
    <source>
        <dbReference type="Proteomes" id="UP000243650"/>
    </source>
</evidence>
<keyword evidence="1" id="KW-0812">Transmembrane</keyword>
<keyword evidence="1" id="KW-0472">Membrane</keyword>
<protein>
    <recommendedName>
        <fullName evidence="4">DUF4190 domain-containing protein</fullName>
    </recommendedName>
</protein>
<comment type="caution">
    <text evidence="2">The sequence shown here is derived from an EMBL/GenBank/DDBJ whole genome shotgun (WGS) entry which is preliminary data.</text>
</comment>